<accession>A0A2U1V3N3</accession>
<reference evidence="3" key="1">
    <citation type="submission" date="2017-10" db="EMBL/GenBank/DDBJ databases">
        <authorList>
            <person name="Toshchakov S.V."/>
            <person name="Goeva M.A."/>
        </authorList>
    </citation>
    <scope>NUCLEOTIDE SEQUENCE [LARGE SCALE GENOMIC DNA]</scope>
    <source>
        <strain evidence="3">JR1/69-1-13</strain>
    </source>
</reference>
<dbReference type="AlphaFoldDB" id="A0A2U1V3N3"/>
<dbReference type="OrthoDB" id="8019848at2"/>
<protein>
    <submittedName>
        <fullName evidence="2">Uncharacterized protein</fullName>
    </submittedName>
</protein>
<dbReference type="Proteomes" id="UP000245048">
    <property type="component" value="Unassembled WGS sequence"/>
</dbReference>
<comment type="caution">
    <text evidence="2">The sequence shown here is derived from an EMBL/GenBank/DDBJ whole genome shotgun (WGS) entry which is preliminary data.</text>
</comment>
<gene>
    <name evidence="2" type="ORF">CR165_12610</name>
</gene>
<dbReference type="EMBL" id="PDOA01000007">
    <property type="protein sequence ID" value="PWC28528.1"/>
    <property type="molecule type" value="Genomic_DNA"/>
</dbReference>
<sequence>MFTLEIAGRPIAVIGADEEEARDIVESEAFQADLRRLLHDATPLWDGQAALTLRPATEEEAADFQSDEGEDEEEDEEDEDEDDEDALEVMFLVPINDPDEPEA</sequence>
<evidence type="ECO:0000313" key="2">
    <source>
        <dbReference type="EMBL" id="PWC28528.1"/>
    </source>
</evidence>
<dbReference type="RefSeq" id="WP_146201898.1">
    <property type="nucleotide sequence ID" value="NZ_PDOA01000007.1"/>
</dbReference>
<proteinExistence type="predicted"/>
<feature type="compositionally biased region" description="Acidic residues" evidence="1">
    <location>
        <begin position="58"/>
        <end position="86"/>
    </location>
</feature>
<keyword evidence="3" id="KW-1185">Reference proteome</keyword>
<evidence type="ECO:0000256" key="1">
    <source>
        <dbReference type="SAM" id="MobiDB-lite"/>
    </source>
</evidence>
<feature type="region of interest" description="Disordered" evidence="1">
    <location>
        <begin position="56"/>
        <end position="86"/>
    </location>
</feature>
<organism evidence="2 3">
    <name type="scientific">Teichococcus aestuarii</name>
    <dbReference type="NCBI Taxonomy" id="568898"/>
    <lineage>
        <taxon>Bacteria</taxon>
        <taxon>Pseudomonadati</taxon>
        <taxon>Pseudomonadota</taxon>
        <taxon>Alphaproteobacteria</taxon>
        <taxon>Acetobacterales</taxon>
        <taxon>Roseomonadaceae</taxon>
        <taxon>Roseomonas</taxon>
    </lineage>
</organism>
<name>A0A2U1V3N3_9PROT</name>
<evidence type="ECO:0000313" key="3">
    <source>
        <dbReference type="Proteomes" id="UP000245048"/>
    </source>
</evidence>